<accession>X1P128</accession>
<name>X1P128_9ZZZZ</name>
<proteinExistence type="predicted"/>
<sequence length="47" mass="5240">MLIVHTANTIVNNHKGDSEITLDSSSIDPEAKRIMSGQLENLSEWFP</sequence>
<comment type="caution">
    <text evidence="1">The sequence shown here is derived from an EMBL/GenBank/DDBJ whole genome shotgun (WGS) entry which is preliminary data.</text>
</comment>
<reference evidence="1" key="1">
    <citation type="journal article" date="2014" name="Front. Microbiol.">
        <title>High frequency of phylogenetically diverse reductive dehalogenase-homologous genes in deep subseafloor sedimentary metagenomes.</title>
        <authorList>
            <person name="Kawai M."/>
            <person name="Futagami T."/>
            <person name="Toyoda A."/>
            <person name="Takaki Y."/>
            <person name="Nishi S."/>
            <person name="Hori S."/>
            <person name="Arai W."/>
            <person name="Tsubouchi T."/>
            <person name="Morono Y."/>
            <person name="Uchiyama I."/>
            <person name="Ito T."/>
            <person name="Fujiyama A."/>
            <person name="Inagaki F."/>
            <person name="Takami H."/>
        </authorList>
    </citation>
    <scope>NUCLEOTIDE SEQUENCE</scope>
    <source>
        <strain evidence="1">Expedition CK06-06</strain>
    </source>
</reference>
<feature type="non-terminal residue" evidence="1">
    <location>
        <position position="47"/>
    </location>
</feature>
<dbReference type="AlphaFoldDB" id="X1P128"/>
<organism evidence="1">
    <name type="scientific">marine sediment metagenome</name>
    <dbReference type="NCBI Taxonomy" id="412755"/>
    <lineage>
        <taxon>unclassified sequences</taxon>
        <taxon>metagenomes</taxon>
        <taxon>ecological metagenomes</taxon>
    </lineage>
</organism>
<dbReference type="EMBL" id="BARV01042640">
    <property type="protein sequence ID" value="GAI49583.1"/>
    <property type="molecule type" value="Genomic_DNA"/>
</dbReference>
<gene>
    <name evidence="1" type="ORF">S06H3_64031</name>
</gene>
<evidence type="ECO:0000313" key="1">
    <source>
        <dbReference type="EMBL" id="GAI49583.1"/>
    </source>
</evidence>
<protein>
    <submittedName>
        <fullName evidence="1">Uncharacterized protein</fullName>
    </submittedName>
</protein>